<dbReference type="UniPathway" id="UPA00378"/>
<dbReference type="GO" id="GO:0005789">
    <property type="term" value="C:endoplasmic reticulum membrane"/>
    <property type="evidence" value="ECO:0007669"/>
    <property type="project" value="UniProtKB-SubCell"/>
</dbReference>
<comment type="subcellular location">
    <subcellularLocation>
        <location evidence="1 10">Endoplasmic reticulum membrane</location>
        <topology evidence="1 10">Multi-pass membrane protein</topology>
    </subcellularLocation>
</comment>
<gene>
    <name evidence="12" type="ORF">OMED0929_LOCUS4202</name>
</gene>
<evidence type="ECO:0000313" key="12">
    <source>
        <dbReference type="EMBL" id="CAD8583087.1"/>
    </source>
</evidence>
<accession>A0A7S0KL60</accession>
<evidence type="ECO:0000256" key="8">
    <source>
        <dbReference type="ARBA" id="ARBA00022989"/>
    </source>
</evidence>
<keyword evidence="8 10" id="KW-1133">Transmembrane helix</keyword>
<dbReference type="PANTHER" id="PTHR22760">
    <property type="entry name" value="GLYCOSYLTRANSFERASE"/>
    <property type="match status" value="1"/>
</dbReference>
<name>A0A7S0KL60_9CHLO</name>
<feature type="transmembrane region" description="Helical" evidence="10">
    <location>
        <begin position="396"/>
        <end position="418"/>
    </location>
</feature>
<keyword evidence="6 10" id="KW-0812">Transmembrane</keyword>
<comment type="similarity">
    <text evidence="3 10">Belongs to the glycosyltransferase 22 family.</text>
</comment>
<dbReference type="AlphaFoldDB" id="A0A7S0KL60"/>
<proteinExistence type="inferred from homology"/>
<dbReference type="GO" id="GO:0006487">
    <property type="term" value="P:protein N-linked glycosylation"/>
    <property type="evidence" value="ECO:0007669"/>
    <property type="project" value="TreeGrafter"/>
</dbReference>
<feature type="signal peptide" evidence="11">
    <location>
        <begin position="1"/>
        <end position="29"/>
    </location>
</feature>
<keyword evidence="7 10" id="KW-0256">Endoplasmic reticulum</keyword>
<reference evidence="12" key="1">
    <citation type="submission" date="2021-01" db="EMBL/GenBank/DDBJ databases">
        <authorList>
            <person name="Corre E."/>
            <person name="Pelletier E."/>
            <person name="Niang G."/>
            <person name="Scheremetjew M."/>
            <person name="Finn R."/>
            <person name="Kale V."/>
            <person name="Holt S."/>
            <person name="Cochrane G."/>
            <person name="Meng A."/>
            <person name="Brown T."/>
            <person name="Cohen L."/>
        </authorList>
    </citation>
    <scope>NUCLEOTIDE SEQUENCE</scope>
    <source>
        <strain evidence="12">Clade-D-RCC2572</strain>
    </source>
</reference>
<dbReference type="PANTHER" id="PTHR22760:SF2">
    <property type="entry name" value="ALPHA-1,2-MANNOSYLTRANSFERASE ALG9"/>
    <property type="match status" value="1"/>
</dbReference>
<feature type="transmembrane region" description="Helical" evidence="10">
    <location>
        <begin position="137"/>
        <end position="158"/>
    </location>
</feature>
<evidence type="ECO:0000256" key="3">
    <source>
        <dbReference type="ARBA" id="ARBA00007063"/>
    </source>
</evidence>
<dbReference type="InterPro" id="IPR005599">
    <property type="entry name" value="GPI_mannosylTrfase"/>
</dbReference>
<evidence type="ECO:0000256" key="2">
    <source>
        <dbReference type="ARBA" id="ARBA00004922"/>
    </source>
</evidence>
<feature type="transmembrane region" description="Helical" evidence="10">
    <location>
        <begin position="179"/>
        <end position="199"/>
    </location>
</feature>
<evidence type="ECO:0000256" key="10">
    <source>
        <dbReference type="RuleBase" id="RU363075"/>
    </source>
</evidence>
<comment type="pathway">
    <text evidence="2">Protein modification; protein glycosylation.</text>
</comment>
<feature type="transmembrane region" description="Helical" evidence="10">
    <location>
        <begin position="279"/>
        <end position="307"/>
    </location>
</feature>
<sequence>MPARAMRRQHTFHRRALAVLVIARALVAAHNVVVLDCDEAYNYWEPLHYLWRGVGLQTWEHGAAYALRSYAYALAHAGLARAGAGVGRALAWGLGVKWSVGRVAFTTTRVSLATIHAVLEADLCVAVYDTHKLTGTVLMVVLASASGSAMAASALLPSSFAMACATKACAATLRGKHRVACVACVIAVVFGWPFSGVAMVPFGLYSIYGIGVVATVKCVAACATLAMSVSVACDSYMYSMPGSFRIVSSVVNLVRYNLASGGKSELYGVEGAEYYVKNLALNFQLAFALACSAPFAVAVAVATKAFVLRSLARSGKAPKNIKLTTVMEKYRNTWRTLLFVCTPFPLVVAFFTAIPHKEERFLYMIYPFVCLSAAIATAAFAEGALRITRHAFKSRVPTFGVVFGVVLGLFVMVALSVFRTAATLKYYSAPATIYNALPVPSATPDTVAWPWYLANEYMEKGDDMTINVCVGDEWYRFPSSFHFPTTHYRLRFLKTKQVVPLPLQFDTARGGTAYTPVGLNDNNEQHENFFVHPEECVYLVEAAFERGNARAKAMGGEWIDVRSEKFIHARLSPMLSRVFYIPGYSEKHNKYVDYTLKVLAYPRDTFTKTDQDATL</sequence>
<evidence type="ECO:0000256" key="4">
    <source>
        <dbReference type="ARBA" id="ARBA00022676"/>
    </source>
</evidence>
<feature type="transmembrane region" description="Helical" evidence="10">
    <location>
        <begin position="205"/>
        <end position="230"/>
    </location>
</feature>
<keyword evidence="5" id="KW-0808">Transferase</keyword>
<dbReference type="Pfam" id="PF03901">
    <property type="entry name" value="Glyco_transf_22"/>
    <property type="match status" value="1"/>
</dbReference>
<feature type="transmembrane region" description="Helical" evidence="10">
    <location>
        <begin position="337"/>
        <end position="355"/>
    </location>
</feature>
<evidence type="ECO:0000256" key="5">
    <source>
        <dbReference type="ARBA" id="ARBA00022679"/>
    </source>
</evidence>
<evidence type="ECO:0000256" key="6">
    <source>
        <dbReference type="ARBA" id="ARBA00022692"/>
    </source>
</evidence>
<feature type="transmembrane region" description="Helical" evidence="10">
    <location>
        <begin position="361"/>
        <end position="384"/>
    </location>
</feature>
<evidence type="ECO:0000256" key="1">
    <source>
        <dbReference type="ARBA" id="ARBA00004477"/>
    </source>
</evidence>
<keyword evidence="9 10" id="KW-0472">Membrane</keyword>
<evidence type="ECO:0000256" key="7">
    <source>
        <dbReference type="ARBA" id="ARBA00022824"/>
    </source>
</evidence>
<evidence type="ECO:0000256" key="11">
    <source>
        <dbReference type="SAM" id="SignalP"/>
    </source>
</evidence>
<organism evidence="12">
    <name type="scientific">Ostreococcus mediterraneus</name>
    <dbReference type="NCBI Taxonomy" id="1486918"/>
    <lineage>
        <taxon>Eukaryota</taxon>
        <taxon>Viridiplantae</taxon>
        <taxon>Chlorophyta</taxon>
        <taxon>Mamiellophyceae</taxon>
        <taxon>Mamiellales</taxon>
        <taxon>Bathycoccaceae</taxon>
        <taxon>Ostreococcus</taxon>
    </lineage>
</organism>
<protein>
    <recommendedName>
        <fullName evidence="10">Mannosyltransferase</fullName>
        <ecNumber evidence="10">2.4.1.-</ecNumber>
    </recommendedName>
</protein>
<dbReference type="EMBL" id="HBEW01005001">
    <property type="protein sequence ID" value="CAD8583087.1"/>
    <property type="molecule type" value="Transcribed_RNA"/>
</dbReference>
<dbReference type="EC" id="2.4.1.-" evidence="10"/>
<evidence type="ECO:0000256" key="9">
    <source>
        <dbReference type="ARBA" id="ARBA00023136"/>
    </source>
</evidence>
<dbReference type="GO" id="GO:0000026">
    <property type="term" value="F:alpha-1,2-mannosyltransferase activity"/>
    <property type="evidence" value="ECO:0007669"/>
    <property type="project" value="TreeGrafter"/>
</dbReference>
<keyword evidence="4 10" id="KW-0328">Glycosyltransferase</keyword>
<keyword evidence="11" id="KW-0732">Signal</keyword>
<feature type="chain" id="PRO_5031295177" description="Mannosyltransferase" evidence="11">
    <location>
        <begin position="30"/>
        <end position="615"/>
    </location>
</feature>